<evidence type="ECO:0000259" key="2">
    <source>
        <dbReference type="Pfam" id="PF02525"/>
    </source>
</evidence>
<gene>
    <name evidence="3" type="ORF">GCM10008932_08450</name>
</gene>
<organism evidence="3 4">
    <name type="scientific">Alkalibacterium iburiense</name>
    <dbReference type="NCBI Taxonomy" id="290589"/>
    <lineage>
        <taxon>Bacteria</taxon>
        <taxon>Bacillati</taxon>
        <taxon>Bacillota</taxon>
        <taxon>Bacilli</taxon>
        <taxon>Lactobacillales</taxon>
        <taxon>Carnobacteriaceae</taxon>
        <taxon>Alkalibacterium</taxon>
    </lineage>
</organism>
<sequence length="232" mass="27164">MKTLVIISHPELEESGSQQFLVQAVDDLPDVTLHHLEGRYPDGKIDVKAEQALLRQYDRILFQFPFYWYSSPPLLKKWQDDVLTEHFAFGYRGDKLNGKDFGMVLVIGLPEKDYQTGGAEGFSISELTKPFQAMAKKVGMDYVKPLTIFQFPYKTEEEKMDLLIQYRQYLSMKNPDSLKSREEWLLKELDQTNLETLPEDQASFILEEVVELIEDNRMELDELRLHIDNYED</sequence>
<evidence type="ECO:0000313" key="4">
    <source>
        <dbReference type="Proteomes" id="UP001501166"/>
    </source>
</evidence>
<dbReference type="InterPro" id="IPR029039">
    <property type="entry name" value="Flavoprotein-like_sf"/>
</dbReference>
<feature type="domain" description="Flavodoxin-like fold" evidence="2">
    <location>
        <begin position="1"/>
        <end position="169"/>
    </location>
</feature>
<keyword evidence="1" id="KW-0560">Oxidoreductase</keyword>
<evidence type="ECO:0000313" key="3">
    <source>
        <dbReference type="EMBL" id="GAA0358032.1"/>
    </source>
</evidence>
<dbReference type="Pfam" id="PF02525">
    <property type="entry name" value="Flavodoxin_2"/>
    <property type="match status" value="1"/>
</dbReference>
<dbReference type="EMBL" id="BAAACW010000053">
    <property type="protein sequence ID" value="GAA0358032.1"/>
    <property type="molecule type" value="Genomic_DNA"/>
</dbReference>
<name>A0ABN0X8Q7_9LACT</name>
<dbReference type="PANTHER" id="PTHR47307">
    <property type="entry name" value="GLUTATHIONE-REGULATED POTASSIUM-EFFLUX SYSTEM ANCILLARY PROTEIN KEFG"/>
    <property type="match status" value="1"/>
</dbReference>
<accession>A0ABN0X8Q7</accession>
<evidence type="ECO:0000256" key="1">
    <source>
        <dbReference type="ARBA" id="ARBA00023002"/>
    </source>
</evidence>
<reference evidence="3 4" key="1">
    <citation type="journal article" date="2019" name="Int. J. Syst. Evol. Microbiol.">
        <title>The Global Catalogue of Microorganisms (GCM) 10K type strain sequencing project: providing services to taxonomists for standard genome sequencing and annotation.</title>
        <authorList>
            <consortium name="The Broad Institute Genomics Platform"/>
            <consortium name="The Broad Institute Genome Sequencing Center for Infectious Disease"/>
            <person name="Wu L."/>
            <person name="Ma J."/>
        </authorList>
    </citation>
    <scope>NUCLEOTIDE SEQUENCE [LARGE SCALE GENOMIC DNA]</scope>
    <source>
        <strain evidence="3 4">JCM 12662</strain>
    </source>
</reference>
<dbReference type="PANTHER" id="PTHR47307:SF1">
    <property type="entry name" value="GLUTATHIONE-REGULATED POTASSIUM-EFFLUX SYSTEM ANCILLARY PROTEIN KEFG"/>
    <property type="match status" value="1"/>
</dbReference>
<dbReference type="InterPro" id="IPR046980">
    <property type="entry name" value="KefG/KefF"/>
</dbReference>
<dbReference type="Gene3D" id="3.40.50.360">
    <property type="match status" value="1"/>
</dbReference>
<dbReference type="SUPFAM" id="SSF52218">
    <property type="entry name" value="Flavoproteins"/>
    <property type="match status" value="1"/>
</dbReference>
<proteinExistence type="predicted"/>
<dbReference type="RefSeq" id="WP_343754347.1">
    <property type="nucleotide sequence ID" value="NZ_BAAACW010000053.1"/>
</dbReference>
<comment type="caution">
    <text evidence="3">The sequence shown here is derived from an EMBL/GenBank/DDBJ whole genome shotgun (WGS) entry which is preliminary data.</text>
</comment>
<dbReference type="Proteomes" id="UP001501166">
    <property type="component" value="Unassembled WGS sequence"/>
</dbReference>
<dbReference type="InterPro" id="IPR003680">
    <property type="entry name" value="Flavodoxin_fold"/>
</dbReference>
<protein>
    <submittedName>
        <fullName evidence="3">NAD(P)H-dependent oxidoreductase</fullName>
    </submittedName>
</protein>
<keyword evidence="4" id="KW-1185">Reference proteome</keyword>